<dbReference type="Gene3D" id="2.120.10.10">
    <property type="match status" value="1"/>
</dbReference>
<dbReference type="InterPro" id="IPR036278">
    <property type="entry name" value="Sialidase_sf"/>
</dbReference>
<dbReference type="Proteomes" id="UP001321542">
    <property type="component" value="Chromosome"/>
</dbReference>
<dbReference type="SMART" id="SM00458">
    <property type="entry name" value="RICIN"/>
    <property type="match status" value="2"/>
</dbReference>
<feature type="compositionally biased region" description="Polar residues" evidence="1">
    <location>
        <begin position="48"/>
        <end position="57"/>
    </location>
</feature>
<dbReference type="EMBL" id="AP018448">
    <property type="protein sequence ID" value="BBC31147.1"/>
    <property type="molecule type" value="Genomic_DNA"/>
</dbReference>
<evidence type="ECO:0000256" key="1">
    <source>
        <dbReference type="SAM" id="MobiDB-lite"/>
    </source>
</evidence>
<dbReference type="InterPro" id="IPR035992">
    <property type="entry name" value="Ricin_B-like_lectins"/>
</dbReference>
<dbReference type="SUPFAM" id="SSF50370">
    <property type="entry name" value="Ricin B-like lectins"/>
    <property type="match status" value="2"/>
</dbReference>
<dbReference type="SUPFAM" id="SSF50939">
    <property type="entry name" value="Sialidases"/>
    <property type="match status" value="1"/>
</dbReference>
<dbReference type="RefSeq" id="WP_286249799.1">
    <property type="nucleotide sequence ID" value="NZ_AP018448.1"/>
</dbReference>
<dbReference type="CDD" id="cd00161">
    <property type="entry name" value="beta-trefoil_Ricin-like"/>
    <property type="match status" value="3"/>
</dbReference>
<dbReference type="PROSITE" id="PS50231">
    <property type="entry name" value="RICIN_B_LECTIN"/>
    <property type="match status" value="2"/>
</dbReference>
<feature type="domain" description="Ricin B lectin" evidence="2">
    <location>
        <begin position="401"/>
        <end position="538"/>
    </location>
</feature>
<dbReference type="CDD" id="cd15482">
    <property type="entry name" value="Sialidase_non-viral"/>
    <property type="match status" value="1"/>
</dbReference>
<reference evidence="3 4" key="2">
    <citation type="journal article" date="2023" name="ChemBioChem">
        <title>Acyltransferase Domain Exchange between Two Independent Type I Polyketide Synthases in the Same Producer Strain of Macrolide Antibiotics.</title>
        <authorList>
            <person name="Kudo F."/>
            <person name="Kishikawa K."/>
            <person name="Tsuboi K."/>
            <person name="Kido T."/>
            <person name="Usui T."/>
            <person name="Hashimoto J."/>
            <person name="Shin-Ya K."/>
            <person name="Miyanaga A."/>
            <person name="Eguchi T."/>
        </authorList>
    </citation>
    <scope>NUCLEOTIDE SEQUENCE [LARGE SCALE GENOMIC DNA]</scope>
    <source>
        <strain evidence="3 4">A-8890</strain>
    </source>
</reference>
<dbReference type="PANTHER" id="PTHR38792">
    <property type="entry name" value="BNR/ASP-BOX REPEAT DOMAIN PROTEIN (AFU_ORTHOLOGUE AFUA_7G06430)-RELATED"/>
    <property type="match status" value="1"/>
</dbReference>
<keyword evidence="4" id="KW-1185">Reference proteome</keyword>
<evidence type="ECO:0000313" key="4">
    <source>
        <dbReference type="Proteomes" id="UP001321542"/>
    </source>
</evidence>
<evidence type="ECO:0000259" key="2">
    <source>
        <dbReference type="SMART" id="SM00458"/>
    </source>
</evidence>
<accession>A0ABM7F5H7</accession>
<dbReference type="Gene3D" id="2.80.10.50">
    <property type="match status" value="2"/>
</dbReference>
<gene>
    <name evidence="3" type="ORF">SGFS_024410</name>
</gene>
<feature type="region of interest" description="Disordered" evidence="1">
    <location>
        <begin position="47"/>
        <end position="67"/>
    </location>
</feature>
<protein>
    <submittedName>
        <fullName evidence="3">Ricin-type beta-trefoil lectin domain protein</fullName>
    </submittedName>
</protein>
<reference evidence="3 4" key="1">
    <citation type="journal article" date="2010" name="ChemBioChem">
        <title>Cloning and characterization of the biosynthetic gene cluster of 16-membered macrolide antibiotic FD-891: involvement of a dual functional cytochrome P450 monooxygenase catalyzing epoxidation and hydroxylation.</title>
        <authorList>
            <person name="Kudo F."/>
            <person name="Motegi A."/>
            <person name="Mizoue K."/>
            <person name="Eguchi T."/>
        </authorList>
    </citation>
    <scope>NUCLEOTIDE SEQUENCE [LARGE SCALE GENOMIC DNA]</scope>
    <source>
        <strain evidence="3 4">A-8890</strain>
    </source>
</reference>
<dbReference type="PANTHER" id="PTHR38792:SF3">
    <property type="entry name" value="BNR_ASP-BOX REPEAT DOMAIN PROTEIN (AFU_ORTHOLOGUE AFUA_7G06430)-RELATED"/>
    <property type="match status" value="1"/>
</dbReference>
<sequence>MSPAQRGARPGAAPRPRPTTLLFLLLALIVAAATLVLPAAGRADALSRPSQTMYTPPSNAPSPGSFYPRAMRMQHNGSANGTLLATFEQYTSGTPVFPIYRSTDNGDSWTKISDVADTQNGWGMRWQPELFELPQAMGGLPAGTILAAGASVPSDRSAIKIDVYASTDRGLTWSFVSNIATGGPAFDQNGNGNTPVWEPFFLVSDGKLIVYYSDQRDPDHGQKLVHQVSTDIRNWGPVVDDVAMPTYSQRPGMATVAKLPNGKYVMTYEYGGSPAGNFAVYYKISSDPEAFDSVTGIPLRSTDGTVPRGTPYITWLPTGGPNGTLAVSANSADDLFLNTENGAADTWTRINANVAGGYSRGMLPLADGHSLLVLSGGRARSTGVNPVTYSTIDLGGGISDGATYTLSNANSDLRLTIAGGSTTNGTNATQQTTTNATDQQWRFEQQASGYFKIFNVASGKVLGVQNQSTADGAKILQWDDNGTLDHEWAVAPHPAGGYTITNRVTGKYLEIPSASTTVGTAAAQWSGTSCACQRWNPTQTALPPLGTGQYVLVNKNSGKYLDIPNASTATNTAVGQWRNSACACQMFTFQSAGSGAWTIKNVNSNLNLDIRSGSTTAGAVVVQNTASSADSQKWTLTDGGNGYYKLRNVNSTLVAGVAQSSTADGAAVVQWNSSALDDQLWKIVRIN</sequence>
<organism evidence="3 4">
    <name type="scientific">Streptomyces graminofaciens</name>
    <dbReference type="NCBI Taxonomy" id="68212"/>
    <lineage>
        <taxon>Bacteria</taxon>
        <taxon>Bacillati</taxon>
        <taxon>Actinomycetota</taxon>
        <taxon>Actinomycetes</taxon>
        <taxon>Kitasatosporales</taxon>
        <taxon>Streptomycetaceae</taxon>
        <taxon>Streptomyces</taxon>
    </lineage>
</organism>
<dbReference type="InterPro" id="IPR000772">
    <property type="entry name" value="Ricin_B_lectin"/>
</dbReference>
<dbReference type="Pfam" id="PF14200">
    <property type="entry name" value="RicinB_lectin_2"/>
    <property type="match status" value="3"/>
</dbReference>
<evidence type="ECO:0000313" key="3">
    <source>
        <dbReference type="EMBL" id="BBC31147.1"/>
    </source>
</evidence>
<name>A0ABM7F5H7_9ACTN</name>
<proteinExistence type="predicted"/>
<feature type="domain" description="Ricin B lectin" evidence="2">
    <location>
        <begin position="547"/>
        <end position="684"/>
    </location>
</feature>